<gene>
    <name evidence="10" type="ORF">HERILL_LOCUS6468</name>
</gene>
<feature type="transmembrane region" description="Helical" evidence="8">
    <location>
        <begin position="223"/>
        <end position="242"/>
    </location>
</feature>
<keyword evidence="4" id="KW-0406">Ion transport</keyword>
<feature type="transmembrane region" description="Helical" evidence="8">
    <location>
        <begin position="81"/>
        <end position="112"/>
    </location>
</feature>
<proteinExistence type="predicted"/>
<evidence type="ECO:0000256" key="3">
    <source>
        <dbReference type="ARBA" id="ARBA00022449"/>
    </source>
</evidence>
<evidence type="ECO:0000256" key="6">
    <source>
        <dbReference type="ARBA" id="ARBA00022989"/>
    </source>
</evidence>
<evidence type="ECO:0000256" key="8">
    <source>
        <dbReference type="SAM" id="Phobius"/>
    </source>
</evidence>
<feature type="domain" description="Sodium/calcium exchanger membrane region" evidence="9">
    <location>
        <begin position="450"/>
        <end position="588"/>
    </location>
</feature>
<dbReference type="Gene3D" id="1.20.1420.30">
    <property type="entry name" value="NCX, central ion-binding region"/>
    <property type="match status" value="3"/>
</dbReference>
<dbReference type="InterPro" id="IPR004837">
    <property type="entry name" value="NaCa_Exmemb"/>
</dbReference>
<feature type="transmembrane region" description="Helical" evidence="8">
    <location>
        <begin position="570"/>
        <end position="589"/>
    </location>
</feature>
<dbReference type="GO" id="GO:0006874">
    <property type="term" value="P:intracellular calcium ion homeostasis"/>
    <property type="evidence" value="ECO:0007669"/>
    <property type="project" value="TreeGrafter"/>
</dbReference>
<evidence type="ECO:0000256" key="5">
    <source>
        <dbReference type="ARBA" id="ARBA00022692"/>
    </source>
</evidence>
<dbReference type="EMBL" id="LR899010">
    <property type="protein sequence ID" value="CAD7083512.1"/>
    <property type="molecule type" value="Genomic_DNA"/>
</dbReference>
<feature type="transmembrane region" description="Helical" evidence="8">
    <location>
        <begin position="197"/>
        <end position="217"/>
    </location>
</feature>
<feature type="transmembrane region" description="Helical" evidence="8">
    <location>
        <begin position="124"/>
        <end position="146"/>
    </location>
</feature>
<keyword evidence="5 8" id="KW-0812">Transmembrane</keyword>
<organism evidence="10 11">
    <name type="scientific">Hermetia illucens</name>
    <name type="common">Black soldier fly</name>
    <dbReference type="NCBI Taxonomy" id="343691"/>
    <lineage>
        <taxon>Eukaryota</taxon>
        <taxon>Metazoa</taxon>
        <taxon>Ecdysozoa</taxon>
        <taxon>Arthropoda</taxon>
        <taxon>Hexapoda</taxon>
        <taxon>Insecta</taxon>
        <taxon>Pterygota</taxon>
        <taxon>Neoptera</taxon>
        <taxon>Endopterygota</taxon>
        <taxon>Diptera</taxon>
        <taxon>Brachycera</taxon>
        <taxon>Stratiomyomorpha</taxon>
        <taxon>Stratiomyidae</taxon>
        <taxon>Hermetiinae</taxon>
        <taxon>Hermetia</taxon>
    </lineage>
</organism>
<dbReference type="GO" id="GO:0016020">
    <property type="term" value="C:membrane"/>
    <property type="evidence" value="ECO:0007669"/>
    <property type="project" value="UniProtKB-SubCell"/>
</dbReference>
<dbReference type="Proteomes" id="UP000594454">
    <property type="component" value="Chromosome 2"/>
</dbReference>
<dbReference type="PANTHER" id="PTHR12266">
    <property type="entry name" value="NA+/CA2+ K+ INDEPENDENT EXCHANGER"/>
    <property type="match status" value="1"/>
</dbReference>
<feature type="transmembrane region" description="Helical" evidence="8">
    <location>
        <begin position="794"/>
        <end position="819"/>
    </location>
</feature>
<reference evidence="10 11" key="1">
    <citation type="submission" date="2020-11" db="EMBL/GenBank/DDBJ databases">
        <authorList>
            <person name="Wallbank WR R."/>
            <person name="Pardo Diaz C."/>
            <person name="Kozak K."/>
            <person name="Martin S."/>
            <person name="Jiggins C."/>
            <person name="Moest M."/>
            <person name="Warren A I."/>
            <person name="Generalovic N T."/>
            <person name="Byers J.R.P. K."/>
            <person name="Montejo-Kovacevich G."/>
            <person name="Yen C E."/>
        </authorList>
    </citation>
    <scope>NUCLEOTIDE SEQUENCE [LARGE SCALE GENOMIC DNA]</scope>
</reference>
<feature type="transmembrane region" description="Helical" evidence="8">
    <location>
        <begin position="517"/>
        <end position="538"/>
    </location>
</feature>
<feature type="transmembrane region" description="Helical" evidence="8">
    <location>
        <begin position="442"/>
        <end position="463"/>
    </location>
</feature>
<feature type="transmembrane region" description="Helical" evidence="8">
    <location>
        <begin position="831"/>
        <end position="849"/>
    </location>
</feature>
<feature type="domain" description="Sodium/calcium exchanger membrane region" evidence="9">
    <location>
        <begin position="799"/>
        <end position="878"/>
    </location>
</feature>
<keyword evidence="4" id="KW-0106">Calcium</keyword>
<dbReference type="FunCoup" id="A0A7R8UP46">
    <property type="interactions" value="39"/>
</dbReference>
<evidence type="ECO:0000256" key="4">
    <source>
        <dbReference type="ARBA" id="ARBA00022568"/>
    </source>
</evidence>
<feature type="transmembrane region" description="Helical" evidence="8">
    <location>
        <begin position="545"/>
        <end position="564"/>
    </location>
</feature>
<feature type="transmembrane region" description="Helical" evidence="8">
    <location>
        <begin position="861"/>
        <end position="885"/>
    </location>
</feature>
<dbReference type="InterPro" id="IPR051359">
    <property type="entry name" value="CaCA_antiporter"/>
</dbReference>
<comment type="subcellular location">
    <subcellularLocation>
        <location evidence="1">Membrane</location>
        <topology evidence="1">Multi-pass membrane protein</topology>
    </subcellularLocation>
</comment>
<feature type="transmembrane region" description="Helical" evidence="8">
    <location>
        <begin position="762"/>
        <end position="782"/>
    </location>
</feature>
<name>A0A7R8UP46_HERIL</name>
<dbReference type="AlphaFoldDB" id="A0A7R8UP46"/>
<keyword evidence="7 8" id="KW-0472">Membrane</keyword>
<dbReference type="InterPro" id="IPR044880">
    <property type="entry name" value="NCX_ion-bd_dom_sf"/>
</dbReference>
<evidence type="ECO:0000313" key="11">
    <source>
        <dbReference type="Proteomes" id="UP000594454"/>
    </source>
</evidence>
<evidence type="ECO:0000313" key="10">
    <source>
        <dbReference type="EMBL" id="CAD7083512.1"/>
    </source>
</evidence>
<keyword evidence="3" id="KW-0050">Antiport</keyword>
<keyword evidence="11" id="KW-1185">Reference proteome</keyword>
<evidence type="ECO:0000256" key="1">
    <source>
        <dbReference type="ARBA" id="ARBA00004141"/>
    </source>
</evidence>
<evidence type="ECO:0000256" key="2">
    <source>
        <dbReference type="ARBA" id="ARBA00022448"/>
    </source>
</evidence>
<evidence type="ECO:0000256" key="7">
    <source>
        <dbReference type="ARBA" id="ARBA00023136"/>
    </source>
</evidence>
<feature type="domain" description="Sodium/calcium exchanger membrane region" evidence="9">
    <location>
        <begin position="107"/>
        <end position="241"/>
    </location>
</feature>
<keyword evidence="6 8" id="KW-1133">Transmembrane helix</keyword>
<dbReference type="GO" id="GO:0005432">
    <property type="term" value="F:calcium:sodium antiporter activity"/>
    <property type="evidence" value="ECO:0007669"/>
    <property type="project" value="TreeGrafter"/>
</dbReference>
<dbReference type="InParanoid" id="A0A7R8UP46"/>
<sequence>MVIFEHFNTTNQTQPKAEGHDILIQFVGQVGRTYKNQTVFSDVAFQDDCSYVEYIDIRLRCDFVTRNPNCRDPFYLEYYMSFMYCIAGTTPLGHGIVLITLMALMCYIFSLASEIANKFFCPGLAALAKLLHMGEALAGVTLIAFGNASFDLYGSWRNMYGDTTGVFASNFGCCIFIVAIIGAIIVYIRPFCVDSTYFVRDFVFLLFATTFVNYVMMDEKVNILESICVILIYFIYIVVIIIDQVQLLNLARDVSKKIESIKTTDDNESRASLEEILRNVNELKSIEIYDKSRSVMDINITKSAEFQGGTPNSNLFKQFIHSLNPISIEAWKLAGWKGKLIQILQFTNSFSPKIAFSALSSANMNLYENFNTSIEKQPRAEGHDIFVVYVKSDDCGIVQDLDYAQRCAFVKATDSCADHVNIIDYITFVYCTVGARNEYSHWIIMVFLLIFACYLFSILGSTADMFLCPALTVISNALHMSENLAGVTILAFGNGSPDIFTSLADMEGETTLMISEAYGAAVFVIGAISGIIIVVQPFKIFPPTYIRDASFIVFICVYINYIMYDGTVNIYESTFIIVLYVIYILVVILDQIIVVQMSRGIVCVLFGAHLFHNKYELISDVQRKLDMVAAGMADSDLQQELQELKEQGVLELLGKKSHISLDIDDTKSADFIGVTPNTRLFTQFLESLNPIDKEEWEEAGIIGKFLIIIKAPPIAILLLTLPVVDYEKQIHGWSKLLNVLQIFITPAFMLIINQMWNKDVKGVSVFVIVAGVTIPLMILVFCTSRTDQPPRYHIAYAVANMIACIIVIQIIASEVVMILDTVGIAAKLTPSFLGCTILAWGNSVGDLISNITLAKQGYHKMGFAACFGGPLISILFKAFISIIYISSFMSFVNFP</sequence>
<keyword evidence="4" id="KW-0109">Calcium transport</keyword>
<feature type="transmembrane region" description="Helical" evidence="8">
    <location>
        <begin position="166"/>
        <end position="188"/>
    </location>
</feature>
<keyword evidence="2" id="KW-0813">Transport</keyword>
<dbReference type="OrthoDB" id="407410at2759"/>
<dbReference type="PANTHER" id="PTHR12266:SF0">
    <property type="entry name" value="MITOCHONDRIAL SODIUM_CALCIUM EXCHANGER PROTEIN"/>
    <property type="match status" value="1"/>
</dbReference>
<evidence type="ECO:0000259" key="9">
    <source>
        <dbReference type="Pfam" id="PF01699"/>
    </source>
</evidence>
<feature type="transmembrane region" description="Helical" evidence="8">
    <location>
        <begin position="736"/>
        <end position="756"/>
    </location>
</feature>
<protein>
    <recommendedName>
        <fullName evidence="9">Sodium/calcium exchanger membrane region domain-containing protein</fullName>
    </recommendedName>
</protein>
<dbReference type="Pfam" id="PF01699">
    <property type="entry name" value="Na_Ca_ex"/>
    <property type="match status" value="3"/>
</dbReference>
<accession>A0A7R8UP46</accession>